<sequence>MQSEQTPAERTVEALRFNGSGREYFGIWIVNLLLTLVTLGLYSPWAKVRRLQYFYRNTELAASTFDYHGRPLAIFWGRLLAIVMLVVYHFATTYLSIWTVVALIVIGLALPWLLHNAIRFRLHYSSYRGLRFSFRGSRAQAYVVFLLYGLLTFFTAYLAAPLFHQRLKRYQHNNSWFGATPFSFDVSVGRFYRAYLPFMIAFALLFVAAFVPLGLVIAASKHSGTKPDPHTVQLMMIGFVAIVMFGTLVLTPLWQAVIQNLIWSGTKLGPHQMVSRVSPWRLVWIQLSNAVLVMITLGLFMPWATVRALRYRLGCMHLETQGTLDAVIAGGEPEIGAFGEETADVFNIDIGL</sequence>
<protein>
    <submittedName>
        <fullName evidence="2">DUF898 domain-containing protein</fullName>
    </submittedName>
</protein>
<dbReference type="RefSeq" id="WP_168147757.1">
    <property type="nucleotide sequence ID" value="NZ_JAAVXB010000004.1"/>
</dbReference>
<dbReference type="AlphaFoldDB" id="A0A969WBN4"/>
<dbReference type="Proteomes" id="UP000653472">
    <property type="component" value="Unassembled WGS sequence"/>
</dbReference>
<feature type="transmembrane region" description="Helical" evidence="1">
    <location>
        <begin position="97"/>
        <end position="118"/>
    </location>
</feature>
<evidence type="ECO:0000313" key="2">
    <source>
        <dbReference type="EMBL" id="NKF22501.1"/>
    </source>
</evidence>
<feature type="transmembrane region" description="Helical" evidence="1">
    <location>
        <begin position="25"/>
        <end position="46"/>
    </location>
</feature>
<keyword evidence="1" id="KW-1133">Transmembrane helix</keyword>
<gene>
    <name evidence="2" type="ORF">G7Y82_09230</name>
</gene>
<dbReference type="Pfam" id="PF05987">
    <property type="entry name" value="DUF898"/>
    <property type="match status" value="1"/>
</dbReference>
<name>A0A969WBN4_9GAMM</name>
<keyword evidence="1" id="KW-0812">Transmembrane</keyword>
<reference evidence="2" key="1">
    <citation type="submission" date="2020-03" db="EMBL/GenBank/DDBJ databases">
        <title>Solimonas marina sp. nov., isolated from deep seawater of the Pacific Ocean.</title>
        <authorList>
            <person name="Liu X."/>
            <person name="Lai Q."/>
            <person name="Sun F."/>
            <person name="Gai Y."/>
            <person name="Li G."/>
            <person name="Shao Z."/>
        </authorList>
    </citation>
    <scope>NUCLEOTIDE SEQUENCE</scope>
    <source>
        <strain evidence="2">C16B3</strain>
    </source>
</reference>
<keyword evidence="1" id="KW-0472">Membrane</keyword>
<feature type="transmembrane region" description="Helical" evidence="1">
    <location>
        <begin position="72"/>
        <end position="91"/>
    </location>
</feature>
<dbReference type="EMBL" id="JAAVXB010000004">
    <property type="protein sequence ID" value="NKF22501.1"/>
    <property type="molecule type" value="Genomic_DNA"/>
</dbReference>
<accession>A0A969WBN4</accession>
<feature type="transmembrane region" description="Helical" evidence="1">
    <location>
        <begin position="231"/>
        <end position="254"/>
    </location>
</feature>
<feature type="transmembrane region" description="Helical" evidence="1">
    <location>
        <begin position="139"/>
        <end position="160"/>
    </location>
</feature>
<proteinExistence type="predicted"/>
<feature type="transmembrane region" description="Helical" evidence="1">
    <location>
        <begin position="283"/>
        <end position="306"/>
    </location>
</feature>
<feature type="transmembrane region" description="Helical" evidence="1">
    <location>
        <begin position="194"/>
        <end position="219"/>
    </location>
</feature>
<evidence type="ECO:0000313" key="3">
    <source>
        <dbReference type="Proteomes" id="UP000653472"/>
    </source>
</evidence>
<evidence type="ECO:0000256" key="1">
    <source>
        <dbReference type="SAM" id="Phobius"/>
    </source>
</evidence>
<comment type="caution">
    <text evidence="2">The sequence shown here is derived from an EMBL/GenBank/DDBJ whole genome shotgun (WGS) entry which is preliminary data.</text>
</comment>
<dbReference type="InterPro" id="IPR010295">
    <property type="entry name" value="DUF898"/>
</dbReference>
<keyword evidence="3" id="KW-1185">Reference proteome</keyword>
<organism evidence="2 3">
    <name type="scientific">Solimonas marina</name>
    <dbReference type="NCBI Taxonomy" id="2714601"/>
    <lineage>
        <taxon>Bacteria</taxon>
        <taxon>Pseudomonadati</taxon>
        <taxon>Pseudomonadota</taxon>
        <taxon>Gammaproteobacteria</taxon>
        <taxon>Nevskiales</taxon>
        <taxon>Nevskiaceae</taxon>
        <taxon>Solimonas</taxon>
    </lineage>
</organism>